<feature type="transmembrane region" description="Helical" evidence="1">
    <location>
        <begin position="39"/>
        <end position="58"/>
    </location>
</feature>
<keyword evidence="1" id="KW-1133">Transmembrane helix</keyword>
<proteinExistence type="predicted"/>
<keyword evidence="1" id="KW-0472">Membrane</keyword>
<protein>
    <recommendedName>
        <fullName evidence="4">Sugar ABC transporter permease</fullName>
    </recommendedName>
</protein>
<dbReference type="Proteomes" id="UP001305498">
    <property type="component" value="Chromosome"/>
</dbReference>
<dbReference type="RefSeq" id="WP_317139126.1">
    <property type="nucleotide sequence ID" value="NZ_CP118157.1"/>
</dbReference>
<evidence type="ECO:0008006" key="4">
    <source>
        <dbReference type="Google" id="ProtNLM"/>
    </source>
</evidence>
<sequence length="66" mass="7382">MGARRPPMLEGVSSDTTRSIVQYIYEAGIVDYRFGHSAAVSYVFFALIVVVGFTQAAVTRRRKDRP</sequence>
<dbReference type="EMBL" id="CP118157">
    <property type="protein sequence ID" value="WOF22655.1"/>
    <property type="molecule type" value="Genomic_DNA"/>
</dbReference>
<organism evidence="2 3">
    <name type="scientific">Microbacterium betulae</name>
    <dbReference type="NCBI Taxonomy" id="2981139"/>
    <lineage>
        <taxon>Bacteria</taxon>
        <taxon>Bacillati</taxon>
        <taxon>Actinomycetota</taxon>
        <taxon>Actinomycetes</taxon>
        <taxon>Micrococcales</taxon>
        <taxon>Microbacteriaceae</taxon>
        <taxon>Microbacterium</taxon>
    </lineage>
</organism>
<evidence type="ECO:0000313" key="3">
    <source>
        <dbReference type="Proteomes" id="UP001305498"/>
    </source>
</evidence>
<name>A0AA97FI01_9MICO</name>
<accession>A0AA97FI01</accession>
<dbReference type="KEGG" id="mbet:N8K70_14850"/>
<evidence type="ECO:0000313" key="2">
    <source>
        <dbReference type="EMBL" id="WOF22655.1"/>
    </source>
</evidence>
<keyword evidence="3" id="KW-1185">Reference proteome</keyword>
<dbReference type="AlphaFoldDB" id="A0AA97FI01"/>
<evidence type="ECO:0000256" key="1">
    <source>
        <dbReference type="SAM" id="Phobius"/>
    </source>
</evidence>
<keyword evidence="1" id="KW-0812">Transmembrane</keyword>
<reference evidence="2 3" key="1">
    <citation type="submission" date="2023-02" db="EMBL/GenBank/DDBJ databases">
        <title>Microbacterium betulae sp. nov., isolated from birch wood.</title>
        <authorList>
            <person name="Pasciak M."/>
            <person name="Pawlik K.J."/>
            <person name="Martynowski D."/>
            <person name="Laczmanski L."/>
            <person name="Ciekot J."/>
            <person name="Szponar B."/>
            <person name="Wojcik-Fatla A."/>
            <person name="Mackiewicz B."/>
            <person name="Farian E."/>
            <person name="Cholewa G."/>
            <person name="Cholewa A."/>
            <person name="Dutkiewicz J."/>
        </authorList>
    </citation>
    <scope>NUCLEOTIDE SEQUENCE [LARGE SCALE GENOMIC DNA]</scope>
    <source>
        <strain evidence="2 3">AB</strain>
    </source>
</reference>
<gene>
    <name evidence="2" type="ORF">N8K70_14850</name>
</gene>